<dbReference type="PROSITE" id="PS51186">
    <property type="entry name" value="GNAT"/>
    <property type="match status" value="1"/>
</dbReference>
<dbReference type="Gene3D" id="3.40.630.30">
    <property type="match status" value="1"/>
</dbReference>
<dbReference type="RefSeq" id="WP_345432255.1">
    <property type="nucleotide sequence ID" value="NZ_BAABHK010000005.1"/>
</dbReference>
<proteinExistence type="predicted"/>
<dbReference type="InterPro" id="IPR000182">
    <property type="entry name" value="GNAT_dom"/>
</dbReference>
<evidence type="ECO:0000259" key="1">
    <source>
        <dbReference type="PROSITE" id="PS51186"/>
    </source>
</evidence>
<dbReference type="Pfam" id="PF00583">
    <property type="entry name" value="Acetyltransf_1"/>
    <property type="match status" value="1"/>
</dbReference>
<protein>
    <submittedName>
        <fullName evidence="2">GNAT family N-acetyltransferase</fullName>
    </submittedName>
</protein>
<dbReference type="InterPro" id="IPR016181">
    <property type="entry name" value="Acyl_CoA_acyltransferase"/>
</dbReference>
<keyword evidence="3" id="KW-1185">Reference proteome</keyword>
<reference evidence="3" key="1">
    <citation type="journal article" date="2019" name="Int. J. Syst. Evol. Microbiol.">
        <title>The Global Catalogue of Microorganisms (GCM) 10K type strain sequencing project: providing services to taxonomists for standard genome sequencing and annotation.</title>
        <authorList>
            <consortium name="The Broad Institute Genomics Platform"/>
            <consortium name="The Broad Institute Genome Sequencing Center for Infectious Disease"/>
            <person name="Wu L."/>
            <person name="Ma J."/>
        </authorList>
    </citation>
    <scope>NUCLEOTIDE SEQUENCE [LARGE SCALE GENOMIC DNA]</scope>
    <source>
        <strain evidence="3">JCM 17939</strain>
    </source>
</reference>
<organism evidence="2 3">
    <name type="scientific">Actinoallomurus vinaceus</name>
    <dbReference type="NCBI Taxonomy" id="1080074"/>
    <lineage>
        <taxon>Bacteria</taxon>
        <taxon>Bacillati</taxon>
        <taxon>Actinomycetota</taxon>
        <taxon>Actinomycetes</taxon>
        <taxon>Streptosporangiales</taxon>
        <taxon>Thermomonosporaceae</taxon>
        <taxon>Actinoallomurus</taxon>
    </lineage>
</organism>
<dbReference type="SUPFAM" id="SSF55729">
    <property type="entry name" value="Acyl-CoA N-acyltransferases (Nat)"/>
    <property type="match status" value="1"/>
</dbReference>
<dbReference type="Proteomes" id="UP001501442">
    <property type="component" value="Unassembled WGS sequence"/>
</dbReference>
<evidence type="ECO:0000313" key="3">
    <source>
        <dbReference type="Proteomes" id="UP001501442"/>
    </source>
</evidence>
<evidence type="ECO:0000313" key="2">
    <source>
        <dbReference type="EMBL" id="GAA4627222.1"/>
    </source>
</evidence>
<sequence length="303" mass="33190">MTDLVIRSLAPGEEHLFEQLSDPALVGVAAFGRSYRATAAAGGYRPEWTWVALRGDTVLARAAWFGGPDDDAPFALDWFDFTDADAGVALLRAARAESLKAEYCLLIPPGGRDRPEVRAAVQARADAAVAAGMTWLVDRYRYEWTTACGLPDRPDRLTYRPEPDDAVFLDALRRIQHGTLDAHARRTIAERDLDAAAREELDLLGRFPAPREWWRLGYTPGGDLAGLVVPSRNHAAPVVALVGVVPEQRGHGYAYDLLVEGTHFLTEQGADRILADTDMTNTPMAAAFAKAGYPVTQERIFFA</sequence>
<dbReference type="EMBL" id="BAABHK010000005">
    <property type="protein sequence ID" value="GAA4627222.1"/>
    <property type="molecule type" value="Genomic_DNA"/>
</dbReference>
<name>A0ABP8U9X7_9ACTN</name>
<comment type="caution">
    <text evidence="2">The sequence shown here is derived from an EMBL/GenBank/DDBJ whole genome shotgun (WGS) entry which is preliminary data.</text>
</comment>
<feature type="domain" description="N-acetyltransferase" evidence="1">
    <location>
        <begin position="157"/>
        <end position="303"/>
    </location>
</feature>
<gene>
    <name evidence="2" type="ORF">GCM10023196_038560</name>
</gene>
<accession>A0ABP8U9X7</accession>